<name>A0AAD6ZIA4_9AGAR</name>
<feature type="compositionally biased region" description="Polar residues" evidence="2">
    <location>
        <begin position="88"/>
        <end position="102"/>
    </location>
</feature>
<keyword evidence="3" id="KW-0812">Transmembrane</keyword>
<feature type="compositionally biased region" description="Pro residues" evidence="2">
    <location>
        <begin position="24"/>
        <end position="50"/>
    </location>
</feature>
<dbReference type="Proteomes" id="UP001218218">
    <property type="component" value="Unassembled WGS sequence"/>
</dbReference>
<keyword evidence="3" id="KW-0472">Membrane</keyword>
<organism evidence="5 6">
    <name type="scientific">Mycena albidolilacea</name>
    <dbReference type="NCBI Taxonomy" id="1033008"/>
    <lineage>
        <taxon>Eukaryota</taxon>
        <taxon>Fungi</taxon>
        <taxon>Dikarya</taxon>
        <taxon>Basidiomycota</taxon>
        <taxon>Agaricomycotina</taxon>
        <taxon>Agaricomycetes</taxon>
        <taxon>Agaricomycetidae</taxon>
        <taxon>Agaricales</taxon>
        <taxon>Marasmiineae</taxon>
        <taxon>Mycenaceae</taxon>
        <taxon>Mycena</taxon>
    </lineage>
</organism>
<sequence>MHLPLAIWALSVAFVVVGAQSEPQRPPPSPPPPPPPPATPFPFISPPPSSSFPTATPVSPSASNFLSSTGSSTRSPSPTTSGIRSGSLSSIHSFPSGSSKPPYVTYTSPPSNGPIMAAAIGGSIAATLIVLAGFLFCLRTRLLPRQRTPAATAAMETAADVVRRCTALEREVSTLRDRLARLEAREASPRGALLYMNEKDGEALDGMIAKDRPPTYFD</sequence>
<feature type="chain" id="PRO_5041984372" evidence="4">
    <location>
        <begin position="20"/>
        <end position="218"/>
    </location>
</feature>
<keyword evidence="4" id="KW-0732">Signal</keyword>
<evidence type="ECO:0000256" key="1">
    <source>
        <dbReference type="SAM" id="Coils"/>
    </source>
</evidence>
<dbReference type="AlphaFoldDB" id="A0AAD6ZIA4"/>
<protein>
    <submittedName>
        <fullName evidence="5">Uncharacterized protein</fullName>
    </submittedName>
</protein>
<keyword evidence="6" id="KW-1185">Reference proteome</keyword>
<feature type="signal peptide" evidence="4">
    <location>
        <begin position="1"/>
        <end position="19"/>
    </location>
</feature>
<evidence type="ECO:0000313" key="6">
    <source>
        <dbReference type="Proteomes" id="UP001218218"/>
    </source>
</evidence>
<feature type="coiled-coil region" evidence="1">
    <location>
        <begin position="158"/>
        <end position="185"/>
    </location>
</feature>
<gene>
    <name evidence="5" type="ORF">DFH08DRAFT_887121</name>
</gene>
<proteinExistence type="predicted"/>
<keyword evidence="1" id="KW-0175">Coiled coil</keyword>
<feature type="transmembrane region" description="Helical" evidence="3">
    <location>
        <begin position="115"/>
        <end position="138"/>
    </location>
</feature>
<evidence type="ECO:0000256" key="2">
    <source>
        <dbReference type="SAM" id="MobiDB-lite"/>
    </source>
</evidence>
<feature type="region of interest" description="Disordered" evidence="2">
    <location>
        <begin position="20"/>
        <end position="102"/>
    </location>
</feature>
<comment type="caution">
    <text evidence="5">The sequence shown here is derived from an EMBL/GenBank/DDBJ whole genome shotgun (WGS) entry which is preliminary data.</text>
</comment>
<reference evidence="5" key="1">
    <citation type="submission" date="2023-03" db="EMBL/GenBank/DDBJ databases">
        <title>Massive genome expansion in bonnet fungi (Mycena s.s.) driven by repeated elements and novel gene families across ecological guilds.</title>
        <authorList>
            <consortium name="Lawrence Berkeley National Laboratory"/>
            <person name="Harder C.B."/>
            <person name="Miyauchi S."/>
            <person name="Viragh M."/>
            <person name="Kuo A."/>
            <person name="Thoen E."/>
            <person name="Andreopoulos B."/>
            <person name="Lu D."/>
            <person name="Skrede I."/>
            <person name="Drula E."/>
            <person name="Henrissat B."/>
            <person name="Morin E."/>
            <person name="Kohler A."/>
            <person name="Barry K."/>
            <person name="LaButti K."/>
            <person name="Morin E."/>
            <person name="Salamov A."/>
            <person name="Lipzen A."/>
            <person name="Mereny Z."/>
            <person name="Hegedus B."/>
            <person name="Baldrian P."/>
            <person name="Stursova M."/>
            <person name="Weitz H."/>
            <person name="Taylor A."/>
            <person name="Grigoriev I.V."/>
            <person name="Nagy L.G."/>
            <person name="Martin F."/>
            <person name="Kauserud H."/>
        </authorList>
    </citation>
    <scope>NUCLEOTIDE SEQUENCE</scope>
    <source>
        <strain evidence="5">CBHHK002</strain>
    </source>
</reference>
<evidence type="ECO:0000313" key="5">
    <source>
        <dbReference type="EMBL" id="KAJ7323891.1"/>
    </source>
</evidence>
<dbReference type="EMBL" id="JARIHO010000045">
    <property type="protein sequence ID" value="KAJ7323891.1"/>
    <property type="molecule type" value="Genomic_DNA"/>
</dbReference>
<keyword evidence="3" id="KW-1133">Transmembrane helix</keyword>
<feature type="compositionally biased region" description="Low complexity" evidence="2">
    <location>
        <begin position="51"/>
        <end position="87"/>
    </location>
</feature>
<accession>A0AAD6ZIA4</accession>
<evidence type="ECO:0000256" key="3">
    <source>
        <dbReference type="SAM" id="Phobius"/>
    </source>
</evidence>
<evidence type="ECO:0000256" key="4">
    <source>
        <dbReference type="SAM" id="SignalP"/>
    </source>
</evidence>